<name>A0A0C3QX41_9AGAM</name>
<dbReference type="STRING" id="1051891.A0A0C3QX41"/>
<dbReference type="PANTHER" id="PTHR13678:SF2">
    <property type="entry name" value="VACUOLAR PROTEIN SORTING-ASSOCIATED PROTEIN 37A"/>
    <property type="match status" value="1"/>
</dbReference>
<evidence type="ECO:0000313" key="9">
    <source>
        <dbReference type="EMBL" id="KIO34586.1"/>
    </source>
</evidence>
<dbReference type="SUPFAM" id="SSF140111">
    <property type="entry name" value="Endosomal sorting complex assembly domain"/>
    <property type="match status" value="1"/>
</dbReference>
<feature type="region of interest" description="Disordered" evidence="7">
    <location>
        <begin position="133"/>
        <end position="154"/>
    </location>
</feature>
<dbReference type="InterPro" id="IPR009851">
    <property type="entry name" value="Mod_r"/>
</dbReference>
<dbReference type="OrthoDB" id="10260857at2759"/>
<evidence type="ECO:0000256" key="4">
    <source>
        <dbReference type="ARBA" id="ARBA00022753"/>
    </source>
</evidence>
<comment type="similarity">
    <text evidence="2">Belongs to the VPS37 family.</text>
</comment>
<evidence type="ECO:0000256" key="6">
    <source>
        <dbReference type="PROSITE-ProRule" id="PRU00646"/>
    </source>
</evidence>
<dbReference type="GO" id="GO:0000813">
    <property type="term" value="C:ESCRT I complex"/>
    <property type="evidence" value="ECO:0007669"/>
    <property type="project" value="UniProtKB-ARBA"/>
</dbReference>
<evidence type="ECO:0000259" key="8">
    <source>
        <dbReference type="PROSITE" id="PS51314"/>
    </source>
</evidence>
<evidence type="ECO:0000256" key="2">
    <source>
        <dbReference type="ARBA" id="ARBA00007617"/>
    </source>
</evidence>
<dbReference type="HOGENOM" id="CLU_087365_1_0_1"/>
<keyword evidence="10" id="KW-1185">Reference proteome</keyword>
<dbReference type="Gene3D" id="1.10.287.660">
    <property type="entry name" value="Helix hairpin bin"/>
    <property type="match status" value="1"/>
</dbReference>
<proteinExistence type="inferred from homology"/>
<dbReference type="GO" id="GO:0043162">
    <property type="term" value="P:ubiquitin-dependent protein catabolic process via the multivesicular body sorting pathway"/>
    <property type="evidence" value="ECO:0007669"/>
    <property type="project" value="UniProtKB-ARBA"/>
</dbReference>
<dbReference type="PANTHER" id="PTHR13678">
    <property type="entry name" value="VACUOLAR PROTEIN SORTING-ASSOCIATED PROTEIN 37"/>
    <property type="match status" value="1"/>
</dbReference>
<dbReference type="Pfam" id="PF07200">
    <property type="entry name" value="Mod_r"/>
    <property type="match status" value="1"/>
</dbReference>
<comment type="subcellular location">
    <subcellularLocation>
        <location evidence="1">Endosome</location>
    </subcellularLocation>
</comment>
<accession>A0A0C3QX41</accession>
<feature type="domain" description="VPS37 C-terminal" evidence="8">
    <location>
        <begin position="86"/>
        <end position="193"/>
    </location>
</feature>
<evidence type="ECO:0000313" key="10">
    <source>
        <dbReference type="Proteomes" id="UP000054248"/>
    </source>
</evidence>
<protein>
    <recommendedName>
        <fullName evidence="8">VPS37 C-terminal domain-containing protein</fullName>
    </recommendedName>
</protein>
<organism evidence="9 10">
    <name type="scientific">Tulasnella calospora MUT 4182</name>
    <dbReference type="NCBI Taxonomy" id="1051891"/>
    <lineage>
        <taxon>Eukaryota</taxon>
        <taxon>Fungi</taxon>
        <taxon>Dikarya</taxon>
        <taxon>Basidiomycota</taxon>
        <taxon>Agaricomycotina</taxon>
        <taxon>Agaricomycetes</taxon>
        <taxon>Cantharellales</taxon>
        <taxon>Tulasnellaceae</taxon>
        <taxon>Tulasnella</taxon>
    </lineage>
</organism>
<gene>
    <name evidence="9" type="ORF">M407DRAFT_240448</name>
</gene>
<keyword evidence="3 6" id="KW-0813">Transport</keyword>
<keyword evidence="4" id="KW-0967">Endosome</keyword>
<dbReference type="AlphaFoldDB" id="A0A0C3QX41"/>
<dbReference type="GO" id="GO:0006623">
    <property type="term" value="P:protein targeting to vacuole"/>
    <property type="evidence" value="ECO:0007669"/>
    <property type="project" value="TreeGrafter"/>
</dbReference>
<dbReference type="InterPro" id="IPR029012">
    <property type="entry name" value="Helix_hairpin_bin_sf"/>
</dbReference>
<reference evidence="9 10" key="1">
    <citation type="submission" date="2014-04" db="EMBL/GenBank/DDBJ databases">
        <authorList>
            <consortium name="DOE Joint Genome Institute"/>
            <person name="Kuo A."/>
            <person name="Girlanda M."/>
            <person name="Perotto S."/>
            <person name="Kohler A."/>
            <person name="Nagy L.G."/>
            <person name="Floudas D."/>
            <person name="Copeland A."/>
            <person name="Barry K.W."/>
            <person name="Cichocki N."/>
            <person name="Veneault-Fourrey C."/>
            <person name="LaButti K."/>
            <person name="Lindquist E.A."/>
            <person name="Lipzen A."/>
            <person name="Lundell T."/>
            <person name="Morin E."/>
            <person name="Murat C."/>
            <person name="Sun H."/>
            <person name="Tunlid A."/>
            <person name="Henrissat B."/>
            <person name="Grigoriev I.V."/>
            <person name="Hibbett D.S."/>
            <person name="Martin F."/>
            <person name="Nordberg H.P."/>
            <person name="Cantor M.N."/>
            <person name="Hua S.X."/>
        </authorList>
    </citation>
    <scope>NUCLEOTIDE SEQUENCE [LARGE SCALE GENOMIC DNA]</scope>
    <source>
        <strain evidence="9 10">MUT 4182</strain>
    </source>
</reference>
<dbReference type="GO" id="GO:0006612">
    <property type="term" value="P:protein targeting to membrane"/>
    <property type="evidence" value="ECO:0007669"/>
    <property type="project" value="TreeGrafter"/>
</dbReference>
<reference evidence="10" key="2">
    <citation type="submission" date="2015-01" db="EMBL/GenBank/DDBJ databases">
        <title>Evolutionary Origins and Diversification of the Mycorrhizal Mutualists.</title>
        <authorList>
            <consortium name="DOE Joint Genome Institute"/>
            <consortium name="Mycorrhizal Genomics Consortium"/>
            <person name="Kohler A."/>
            <person name="Kuo A."/>
            <person name="Nagy L.G."/>
            <person name="Floudas D."/>
            <person name="Copeland A."/>
            <person name="Barry K.W."/>
            <person name="Cichocki N."/>
            <person name="Veneault-Fourrey C."/>
            <person name="LaButti K."/>
            <person name="Lindquist E.A."/>
            <person name="Lipzen A."/>
            <person name="Lundell T."/>
            <person name="Morin E."/>
            <person name="Murat C."/>
            <person name="Riley R."/>
            <person name="Ohm R."/>
            <person name="Sun H."/>
            <person name="Tunlid A."/>
            <person name="Henrissat B."/>
            <person name="Grigoriev I.V."/>
            <person name="Hibbett D.S."/>
            <person name="Martin F."/>
        </authorList>
    </citation>
    <scope>NUCLEOTIDE SEQUENCE [LARGE SCALE GENOMIC DNA]</scope>
    <source>
        <strain evidence="10">MUT 4182</strain>
    </source>
</reference>
<evidence type="ECO:0000256" key="5">
    <source>
        <dbReference type="ARBA" id="ARBA00022927"/>
    </source>
</evidence>
<dbReference type="EMBL" id="KN822942">
    <property type="protein sequence ID" value="KIO34586.1"/>
    <property type="molecule type" value="Genomic_DNA"/>
</dbReference>
<evidence type="ECO:0000256" key="7">
    <source>
        <dbReference type="SAM" id="MobiDB-lite"/>
    </source>
</evidence>
<sequence>MATQLLQDFPELSKLSREDLEDLLADPTYFQATFFSLDKVKVLLKSQAELGTANEALAQRNLALQEELYRLRAETQAAFDDAKALQARWKEVDKEQKDAYSRLTPSFLLMRLRHATTAQDDLSENLASAFVHSQSTGTSTPAGNLGSDSGATTGSGVDVDQFVKEFKEMRKQYHKRAIWSDRWASGKVSWPEE</sequence>
<keyword evidence="5 6" id="KW-0653">Protein transport</keyword>
<dbReference type="InterPro" id="IPR037202">
    <property type="entry name" value="ESCRT_assembly_dom"/>
</dbReference>
<dbReference type="Proteomes" id="UP000054248">
    <property type="component" value="Unassembled WGS sequence"/>
</dbReference>
<dbReference type="PROSITE" id="PS51314">
    <property type="entry name" value="VPS37_C"/>
    <property type="match status" value="1"/>
</dbReference>
<evidence type="ECO:0000256" key="1">
    <source>
        <dbReference type="ARBA" id="ARBA00004177"/>
    </source>
</evidence>
<evidence type="ECO:0000256" key="3">
    <source>
        <dbReference type="ARBA" id="ARBA00022448"/>
    </source>
</evidence>